<gene>
    <name evidence="1" type="ORF">MERR_LOCUS21631</name>
</gene>
<sequence>MLLKNLRSVVAQVNHGRRSISTRSLSNPPSSLFTPEYEKRITVFVTSVCKGIFGYSVWETIKLVEYGRTMERALHENRHHDELAAIWNALKHDLRELFHFIFSVN</sequence>
<evidence type="ECO:0000313" key="2">
    <source>
        <dbReference type="Proteomes" id="UP000467841"/>
    </source>
</evidence>
<dbReference type="EMBL" id="CACVBM020001146">
    <property type="protein sequence ID" value="CAA7034396.1"/>
    <property type="molecule type" value="Genomic_DNA"/>
</dbReference>
<evidence type="ECO:0000313" key="1">
    <source>
        <dbReference type="EMBL" id="CAA7034396.1"/>
    </source>
</evidence>
<accession>A0A6D2J0H2</accession>
<comment type="caution">
    <text evidence="1">The sequence shown here is derived from an EMBL/GenBank/DDBJ whole genome shotgun (WGS) entry which is preliminary data.</text>
</comment>
<protein>
    <submittedName>
        <fullName evidence="1">Uncharacterized protein</fullName>
    </submittedName>
</protein>
<organism evidence="1 2">
    <name type="scientific">Microthlaspi erraticum</name>
    <dbReference type="NCBI Taxonomy" id="1685480"/>
    <lineage>
        <taxon>Eukaryota</taxon>
        <taxon>Viridiplantae</taxon>
        <taxon>Streptophyta</taxon>
        <taxon>Embryophyta</taxon>
        <taxon>Tracheophyta</taxon>
        <taxon>Spermatophyta</taxon>
        <taxon>Magnoliopsida</taxon>
        <taxon>eudicotyledons</taxon>
        <taxon>Gunneridae</taxon>
        <taxon>Pentapetalae</taxon>
        <taxon>rosids</taxon>
        <taxon>malvids</taxon>
        <taxon>Brassicales</taxon>
        <taxon>Brassicaceae</taxon>
        <taxon>Coluteocarpeae</taxon>
        <taxon>Microthlaspi</taxon>
    </lineage>
</organism>
<reference evidence="1" key="1">
    <citation type="submission" date="2020-01" db="EMBL/GenBank/DDBJ databases">
        <authorList>
            <person name="Mishra B."/>
        </authorList>
    </citation>
    <scope>NUCLEOTIDE SEQUENCE [LARGE SCALE GENOMIC DNA]</scope>
</reference>
<name>A0A6D2J0H2_9BRAS</name>
<dbReference type="Proteomes" id="UP000467841">
    <property type="component" value="Unassembled WGS sequence"/>
</dbReference>
<proteinExistence type="predicted"/>
<keyword evidence="2" id="KW-1185">Reference proteome</keyword>
<dbReference type="AlphaFoldDB" id="A0A6D2J0H2"/>